<keyword evidence="2" id="KW-1003">Cell membrane</keyword>
<accession>A0A5R9G6Q6</accession>
<dbReference type="Pfam" id="PF00672">
    <property type="entry name" value="HAMP"/>
    <property type="match status" value="1"/>
</dbReference>
<dbReference type="InterPro" id="IPR003660">
    <property type="entry name" value="HAMP_dom"/>
</dbReference>
<evidence type="ECO:0000256" key="3">
    <source>
        <dbReference type="ARBA" id="ARBA00023136"/>
    </source>
</evidence>
<protein>
    <submittedName>
        <fullName evidence="10">HAMP domain-containing protein</fullName>
    </submittedName>
</protein>
<comment type="caution">
    <text evidence="10">The sequence shown here is derived from an EMBL/GenBank/DDBJ whole genome shotgun (WGS) entry which is preliminary data.</text>
</comment>
<evidence type="ECO:0000313" key="10">
    <source>
        <dbReference type="EMBL" id="TLS48433.1"/>
    </source>
</evidence>
<keyword evidence="4 6" id="KW-0807">Transducer</keyword>
<dbReference type="CDD" id="cd06225">
    <property type="entry name" value="HAMP"/>
    <property type="match status" value="1"/>
</dbReference>
<dbReference type="SMART" id="SM00304">
    <property type="entry name" value="HAMP"/>
    <property type="match status" value="1"/>
</dbReference>
<feature type="domain" description="HAMP" evidence="9">
    <location>
        <begin position="210"/>
        <end position="262"/>
    </location>
</feature>
<dbReference type="PROSITE" id="PS50111">
    <property type="entry name" value="CHEMOTAXIS_TRANSDUC_2"/>
    <property type="match status" value="1"/>
</dbReference>
<reference evidence="10 11" key="1">
    <citation type="submission" date="2019-05" db="EMBL/GenBank/DDBJ databases">
        <authorList>
            <person name="Narsing Rao M.P."/>
            <person name="Li W.J."/>
        </authorList>
    </citation>
    <scope>NUCLEOTIDE SEQUENCE [LARGE SCALE GENOMIC DNA]</scope>
    <source>
        <strain evidence="10 11">SYSU_K30003</strain>
    </source>
</reference>
<dbReference type="Pfam" id="PF00015">
    <property type="entry name" value="MCPsignal"/>
    <property type="match status" value="1"/>
</dbReference>
<dbReference type="PROSITE" id="PS50885">
    <property type="entry name" value="HAMP"/>
    <property type="match status" value="1"/>
</dbReference>
<gene>
    <name evidence="10" type="ORF">FE782_30665</name>
</gene>
<evidence type="ECO:0000259" key="8">
    <source>
        <dbReference type="PROSITE" id="PS50111"/>
    </source>
</evidence>
<evidence type="ECO:0000256" key="2">
    <source>
        <dbReference type="ARBA" id="ARBA00022475"/>
    </source>
</evidence>
<evidence type="ECO:0000256" key="4">
    <source>
        <dbReference type="ARBA" id="ARBA00023224"/>
    </source>
</evidence>
<dbReference type="Gene3D" id="1.10.287.950">
    <property type="entry name" value="Methyl-accepting chemotaxis protein"/>
    <property type="match status" value="1"/>
</dbReference>
<feature type="transmembrane region" description="Helical" evidence="7">
    <location>
        <begin position="188"/>
        <end position="209"/>
    </location>
</feature>
<comment type="subcellular location">
    <subcellularLocation>
        <location evidence="1">Cell membrane</location>
    </subcellularLocation>
</comment>
<evidence type="ECO:0000256" key="7">
    <source>
        <dbReference type="SAM" id="Phobius"/>
    </source>
</evidence>
<evidence type="ECO:0000259" key="9">
    <source>
        <dbReference type="PROSITE" id="PS50885"/>
    </source>
</evidence>
<sequence length="567" mass="60734">MKRFSLALKLTLGFAIVLLIFTAVSVFTTLRLEQLKAMDTELRALAERQETALTLKSLVEQMDAVASGYMISGKPELEKRYMESVPELTRLTELVGASAETRDQRNWRARLTMVSQEFVDHFERSAAIVADASTDAAAKQPKIAAAFNASQVHKQVIFELVQSFYDDYSRAEGEARAEYSALIESTRAVAILSTAAAFAVAAALAAVVVRSLTVGVRRLRLGIERVKSGDLSRDIAAGSKDELGALSDDFDASVAAVRGMLARTKGIAEALQAHSARLRDVAGSTKDANASIVRAMEEISAGSAKQAEQTEQGVATITELEERMDGVLTATGVLADASDRAKTSLRDGETTVRELEARSERTGDALRDMSAALTALESRAADIFGMTNAIHDISQQTNILALNASIEAARAGEHGRGFSVIAEEVRLLSLQATEASRRIDDMLSPLQSGMQDAARSLASTADSFADQRRAVSDAGAAFEGIVRILGVFEAETRRIGERVNEAKRKQAELVGSVHVVASVAQQTAAGVEETAAAAALQDEAVGRVAEEATELHELAETLFGEIDKFRV</sequence>
<dbReference type="PANTHER" id="PTHR32089:SF112">
    <property type="entry name" value="LYSOZYME-LIKE PROTEIN-RELATED"/>
    <property type="match status" value="1"/>
</dbReference>
<dbReference type="PANTHER" id="PTHR32089">
    <property type="entry name" value="METHYL-ACCEPTING CHEMOTAXIS PROTEIN MCPB"/>
    <property type="match status" value="1"/>
</dbReference>
<dbReference type="InterPro" id="IPR004089">
    <property type="entry name" value="MCPsignal_dom"/>
</dbReference>
<dbReference type="SUPFAM" id="SSF58104">
    <property type="entry name" value="Methyl-accepting chemotaxis protein (MCP) signaling domain"/>
    <property type="match status" value="1"/>
</dbReference>
<dbReference type="InterPro" id="IPR004090">
    <property type="entry name" value="Chemotax_Me-accpt_rcpt"/>
</dbReference>
<dbReference type="OrthoDB" id="9814363at2"/>
<dbReference type="GO" id="GO:0006935">
    <property type="term" value="P:chemotaxis"/>
    <property type="evidence" value="ECO:0007669"/>
    <property type="project" value="InterPro"/>
</dbReference>
<dbReference type="Proteomes" id="UP000309676">
    <property type="component" value="Unassembled WGS sequence"/>
</dbReference>
<keyword evidence="11" id="KW-1185">Reference proteome</keyword>
<dbReference type="GO" id="GO:0005886">
    <property type="term" value="C:plasma membrane"/>
    <property type="evidence" value="ECO:0007669"/>
    <property type="project" value="UniProtKB-SubCell"/>
</dbReference>
<organism evidence="10 11">
    <name type="scientific">Paenibacillus antri</name>
    <dbReference type="NCBI Taxonomy" id="2582848"/>
    <lineage>
        <taxon>Bacteria</taxon>
        <taxon>Bacillati</taxon>
        <taxon>Bacillota</taxon>
        <taxon>Bacilli</taxon>
        <taxon>Bacillales</taxon>
        <taxon>Paenibacillaceae</taxon>
        <taxon>Paenibacillus</taxon>
    </lineage>
</organism>
<feature type="domain" description="Methyl-accepting transducer" evidence="8">
    <location>
        <begin position="281"/>
        <end position="538"/>
    </location>
</feature>
<evidence type="ECO:0000256" key="1">
    <source>
        <dbReference type="ARBA" id="ARBA00004236"/>
    </source>
</evidence>
<keyword evidence="7" id="KW-0812">Transmembrane</keyword>
<evidence type="ECO:0000256" key="6">
    <source>
        <dbReference type="PROSITE-ProRule" id="PRU00284"/>
    </source>
</evidence>
<dbReference type="GO" id="GO:0004888">
    <property type="term" value="F:transmembrane signaling receptor activity"/>
    <property type="evidence" value="ECO:0007669"/>
    <property type="project" value="InterPro"/>
</dbReference>
<evidence type="ECO:0000256" key="5">
    <source>
        <dbReference type="ARBA" id="ARBA00029447"/>
    </source>
</evidence>
<dbReference type="RefSeq" id="WP_138198167.1">
    <property type="nucleotide sequence ID" value="NZ_VCIW01000036.1"/>
</dbReference>
<dbReference type="SMART" id="SM00283">
    <property type="entry name" value="MA"/>
    <property type="match status" value="1"/>
</dbReference>
<keyword evidence="7" id="KW-1133">Transmembrane helix</keyword>
<dbReference type="PRINTS" id="PR00260">
    <property type="entry name" value="CHEMTRNSDUCR"/>
</dbReference>
<dbReference type="EMBL" id="VCIW01000036">
    <property type="protein sequence ID" value="TLS48433.1"/>
    <property type="molecule type" value="Genomic_DNA"/>
</dbReference>
<name>A0A5R9G6Q6_9BACL</name>
<proteinExistence type="inferred from homology"/>
<dbReference type="GO" id="GO:0007165">
    <property type="term" value="P:signal transduction"/>
    <property type="evidence" value="ECO:0007669"/>
    <property type="project" value="UniProtKB-KW"/>
</dbReference>
<comment type="similarity">
    <text evidence="5">Belongs to the methyl-accepting chemotaxis (MCP) protein family.</text>
</comment>
<evidence type="ECO:0000313" key="11">
    <source>
        <dbReference type="Proteomes" id="UP000309676"/>
    </source>
</evidence>
<dbReference type="AlphaFoldDB" id="A0A5R9G6Q6"/>
<keyword evidence="3 7" id="KW-0472">Membrane</keyword>